<dbReference type="GO" id="GO:0047498">
    <property type="term" value="F:calcium-dependent phospholipase A2 activity"/>
    <property type="evidence" value="ECO:0007669"/>
    <property type="project" value="TreeGrafter"/>
</dbReference>
<feature type="disulfide bond" evidence="6">
    <location>
        <begin position="63"/>
        <end position="98"/>
    </location>
</feature>
<feature type="active site" evidence="4">
    <location>
        <position position="60"/>
    </location>
</feature>
<gene>
    <name evidence="10" type="ORF">GDO54_016020</name>
</gene>
<evidence type="ECO:0000256" key="4">
    <source>
        <dbReference type="PIRSR" id="PIRSR601211-1"/>
    </source>
</evidence>
<name>A0AAV3A3G9_PYXAD</name>
<dbReference type="PRINTS" id="PR00389">
    <property type="entry name" value="PHPHLIPASEA2"/>
</dbReference>
<dbReference type="GO" id="GO:0050482">
    <property type="term" value="P:arachidonate secretion"/>
    <property type="evidence" value="ECO:0007669"/>
    <property type="project" value="InterPro"/>
</dbReference>
<dbReference type="InterPro" id="IPR033113">
    <property type="entry name" value="PLA2_histidine"/>
</dbReference>
<accession>A0AAV3A3G9</accession>
<dbReference type="Gene3D" id="1.20.90.10">
    <property type="entry name" value="Phospholipase A2 domain"/>
    <property type="match status" value="1"/>
</dbReference>
<dbReference type="PANTHER" id="PTHR11716:SF4">
    <property type="entry name" value="GROUP 10 SECRETORY PHOSPHOLIPASE A2"/>
    <property type="match status" value="1"/>
</dbReference>
<sequence>MSQELDKSHIRNKRAILDLAGMIECSSRHSSLAYLGYGCYCGIGGKGSPKDKADWCCHRHDCCYGIAEQAGCLPKSHSYDWSCIGSTNDYCQRILCYCDKQLAECLGKAPYNNKYMLYPNFLCGSRTLSCRYYKEWNAFRRKNARTY</sequence>
<dbReference type="PROSITE" id="PS00118">
    <property type="entry name" value="PA2_HIS"/>
    <property type="match status" value="1"/>
</dbReference>
<protein>
    <recommendedName>
        <fullName evidence="8">Phospholipase A2</fullName>
        <ecNumber evidence="8">3.1.1.4</ecNumber>
    </recommendedName>
</protein>
<dbReference type="GO" id="GO:0005509">
    <property type="term" value="F:calcium ion binding"/>
    <property type="evidence" value="ECO:0007669"/>
    <property type="project" value="InterPro"/>
</dbReference>
<feature type="binding site" evidence="5">
    <location>
        <position position="40"/>
    </location>
    <ligand>
        <name>Ca(2+)</name>
        <dbReference type="ChEBI" id="CHEBI:29108"/>
    </ligand>
</feature>
<dbReference type="Pfam" id="PF00068">
    <property type="entry name" value="Phospholip_A2_1"/>
    <property type="match status" value="1"/>
</dbReference>
<dbReference type="SMART" id="SM00085">
    <property type="entry name" value="PA2c"/>
    <property type="match status" value="1"/>
</dbReference>
<feature type="disulfide bond" evidence="6">
    <location>
        <begin position="39"/>
        <end position="123"/>
    </location>
</feature>
<reference evidence="10" key="1">
    <citation type="thesis" date="2020" institute="ProQuest LLC" country="789 East Eisenhower Parkway, Ann Arbor, MI, USA">
        <title>Comparative Genomics and Chromosome Evolution.</title>
        <authorList>
            <person name="Mudd A.B."/>
        </authorList>
    </citation>
    <scope>NUCLEOTIDE SEQUENCE</scope>
    <source>
        <strain evidence="10">1538</strain>
        <tissue evidence="10">Blood</tissue>
    </source>
</reference>
<evidence type="ECO:0000256" key="5">
    <source>
        <dbReference type="PIRSR" id="PIRSR601211-2"/>
    </source>
</evidence>
<evidence type="ECO:0000259" key="9">
    <source>
        <dbReference type="SMART" id="SM00085"/>
    </source>
</evidence>
<comment type="cofactor">
    <cofactor evidence="5">
        <name>Ca(2+)</name>
        <dbReference type="ChEBI" id="CHEBI:29108"/>
    </cofactor>
    <text evidence="5">Binds 1 Ca(2+) ion per subunit.</text>
</comment>
<comment type="catalytic activity">
    <reaction evidence="8">
        <text>a 1,2-diacyl-sn-glycero-3-phosphocholine + H2O = a 1-acyl-sn-glycero-3-phosphocholine + a fatty acid + H(+)</text>
        <dbReference type="Rhea" id="RHEA:15801"/>
        <dbReference type="ChEBI" id="CHEBI:15377"/>
        <dbReference type="ChEBI" id="CHEBI:15378"/>
        <dbReference type="ChEBI" id="CHEBI:28868"/>
        <dbReference type="ChEBI" id="CHEBI:57643"/>
        <dbReference type="ChEBI" id="CHEBI:58168"/>
        <dbReference type="EC" id="3.1.1.4"/>
    </reaction>
</comment>
<dbReference type="GO" id="GO:0005576">
    <property type="term" value="C:extracellular region"/>
    <property type="evidence" value="ECO:0007669"/>
    <property type="project" value="UniProtKB-SubCell"/>
</dbReference>
<evidence type="ECO:0000256" key="1">
    <source>
        <dbReference type="ARBA" id="ARBA00004613"/>
    </source>
</evidence>
<keyword evidence="5" id="KW-0479">Metal-binding</keyword>
<feature type="binding site" evidence="5">
    <location>
        <position position="61"/>
    </location>
    <ligand>
        <name>Ca(2+)</name>
        <dbReference type="ChEBI" id="CHEBI:29108"/>
    </ligand>
</feature>
<feature type="binding site" evidence="5">
    <location>
        <position position="44"/>
    </location>
    <ligand>
        <name>Ca(2+)</name>
        <dbReference type="ChEBI" id="CHEBI:29108"/>
    </ligand>
</feature>
<evidence type="ECO:0000256" key="2">
    <source>
        <dbReference type="ARBA" id="ARBA00022525"/>
    </source>
</evidence>
<evidence type="ECO:0000256" key="6">
    <source>
        <dbReference type="PIRSR" id="PIRSR601211-3"/>
    </source>
</evidence>
<keyword evidence="8" id="KW-0378">Hydrolase</keyword>
<organism evidence="10 11">
    <name type="scientific">Pyxicephalus adspersus</name>
    <name type="common">African bullfrog</name>
    <dbReference type="NCBI Taxonomy" id="30357"/>
    <lineage>
        <taxon>Eukaryota</taxon>
        <taxon>Metazoa</taxon>
        <taxon>Chordata</taxon>
        <taxon>Craniata</taxon>
        <taxon>Vertebrata</taxon>
        <taxon>Euteleostomi</taxon>
        <taxon>Amphibia</taxon>
        <taxon>Batrachia</taxon>
        <taxon>Anura</taxon>
        <taxon>Neobatrachia</taxon>
        <taxon>Ranoidea</taxon>
        <taxon>Pyxicephalidae</taxon>
        <taxon>Pyxicephalinae</taxon>
        <taxon>Pyxicephalus</taxon>
    </lineage>
</organism>
<dbReference type="GO" id="GO:0006644">
    <property type="term" value="P:phospholipid metabolic process"/>
    <property type="evidence" value="ECO:0007669"/>
    <property type="project" value="InterPro"/>
</dbReference>
<feature type="active site" evidence="4">
    <location>
        <position position="99"/>
    </location>
</feature>
<evidence type="ECO:0000256" key="8">
    <source>
        <dbReference type="RuleBase" id="RU361236"/>
    </source>
</evidence>
<comment type="subcellular location">
    <subcellularLocation>
        <location evidence="1 8">Secreted</location>
    </subcellularLocation>
</comment>
<evidence type="ECO:0000256" key="3">
    <source>
        <dbReference type="ARBA" id="ARBA00023157"/>
    </source>
</evidence>
<dbReference type="GO" id="GO:0016042">
    <property type="term" value="P:lipid catabolic process"/>
    <property type="evidence" value="ECO:0007669"/>
    <property type="project" value="InterPro"/>
</dbReference>
<proteinExistence type="inferred from homology"/>
<dbReference type="InterPro" id="IPR016090">
    <property type="entry name" value="PLA2-like_dom"/>
</dbReference>
<comment type="caution">
    <text evidence="10">The sequence shown here is derived from an EMBL/GenBank/DDBJ whole genome shotgun (WGS) entry which is preliminary data.</text>
</comment>
<dbReference type="Proteomes" id="UP001181693">
    <property type="component" value="Unassembled WGS sequence"/>
</dbReference>
<evidence type="ECO:0000256" key="7">
    <source>
        <dbReference type="RuleBase" id="RU003654"/>
    </source>
</evidence>
<dbReference type="GO" id="GO:0005543">
    <property type="term" value="F:phospholipid binding"/>
    <property type="evidence" value="ECO:0007669"/>
    <property type="project" value="TreeGrafter"/>
</dbReference>
<feature type="disulfide bond" evidence="6">
    <location>
        <begin position="72"/>
        <end position="91"/>
    </location>
</feature>
<dbReference type="EC" id="3.1.1.4" evidence="8"/>
<dbReference type="EMBL" id="DYDO01000008">
    <property type="protein sequence ID" value="DBA20313.1"/>
    <property type="molecule type" value="Genomic_DNA"/>
</dbReference>
<dbReference type="SUPFAM" id="SSF48619">
    <property type="entry name" value="Phospholipase A2, PLA2"/>
    <property type="match status" value="1"/>
</dbReference>
<keyword evidence="8" id="KW-0443">Lipid metabolism</keyword>
<keyword evidence="3 6" id="KW-1015">Disulfide bond</keyword>
<feature type="disulfide bond" evidence="6">
    <location>
        <begin position="41"/>
        <end position="57"/>
    </location>
</feature>
<keyword evidence="5 8" id="KW-0106">Calcium</keyword>
<dbReference type="CDD" id="cd00125">
    <property type="entry name" value="PLA2c"/>
    <property type="match status" value="1"/>
</dbReference>
<dbReference type="InterPro" id="IPR036444">
    <property type="entry name" value="PLipase_A2_dom_sf"/>
</dbReference>
<feature type="disulfide bond" evidence="6">
    <location>
        <begin position="56"/>
        <end position="105"/>
    </location>
</feature>
<feature type="domain" description="Phospholipase A2-like central" evidence="9">
    <location>
        <begin position="15"/>
        <end position="124"/>
    </location>
</feature>
<comment type="similarity">
    <text evidence="7">Belongs to the phospholipase A2 family.</text>
</comment>
<keyword evidence="11" id="KW-1185">Reference proteome</keyword>
<keyword evidence="2 8" id="KW-0964">Secreted</keyword>
<dbReference type="InterPro" id="IPR001211">
    <property type="entry name" value="PLA2"/>
</dbReference>
<dbReference type="FunFam" id="1.20.90.10:FF:000001">
    <property type="entry name" value="Basic phospholipase A2 homolog"/>
    <property type="match status" value="1"/>
</dbReference>
<evidence type="ECO:0000313" key="11">
    <source>
        <dbReference type="Proteomes" id="UP001181693"/>
    </source>
</evidence>
<evidence type="ECO:0000313" key="10">
    <source>
        <dbReference type="EMBL" id="DBA20313.1"/>
    </source>
</evidence>
<dbReference type="PANTHER" id="PTHR11716">
    <property type="entry name" value="PHOSPHOLIPASE A2 FAMILY MEMBER"/>
    <property type="match status" value="1"/>
</dbReference>
<feature type="binding site" evidence="5">
    <location>
        <position position="42"/>
    </location>
    <ligand>
        <name>Ca(2+)</name>
        <dbReference type="ChEBI" id="CHEBI:29108"/>
    </ligand>
</feature>
<dbReference type="AlphaFoldDB" id="A0AAV3A3G9"/>